<dbReference type="GO" id="GO:0005506">
    <property type="term" value="F:iron ion binding"/>
    <property type="evidence" value="ECO:0007669"/>
    <property type="project" value="InterPro"/>
</dbReference>
<dbReference type="InterPro" id="IPR036396">
    <property type="entry name" value="Cyt_P450_sf"/>
</dbReference>
<dbReference type="SUPFAM" id="SSF48264">
    <property type="entry name" value="Cytochrome P450"/>
    <property type="match status" value="1"/>
</dbReference>
<sequence>MKLQHIAKVATHFAIHDFCENLGSSLGNGKKDGGPNCEEVEHIDAIFTLLRYIYDFRVADYIPCLRGLDLDGNQGRVKEAIKIMNKYHNPIIEQRIKEWNDGSKIDCEDFLDILISLKDAHNNPLLTTQQIKAQIIELMMATVDNPSNAVEWGLAEMINQPKLLQRAIEELDKVKVIKLKYKMGKAAKVPFNAKHIPSNEESLGTRLLLQFAPGAYFPSKQHLLVTFYRFGPLNVSETKMLKEIGSAQVVFVRSKDAVTAFYSLENNKFTFGSLLLHCKLHQTGSMAMPSVTSTLPITSIPMPITAETRTPPSLHFLEKNLQIMASTLENSGNSISPQIRHSLDAQIKNLMGKVNCRLGHISPS</sequence>
<dbReference type="GO" id="GO:0020037">
    <property type="term" value="F:heme binding"/>
    <property type="evidence" value="ECO:0007669"/>
    <property type="project" value="InterPro"/>
</dbReference>
<dbReference type="PANTHER" id="PTHR35491:SF12">
    <property type="entry name" value="RRM DOMAIN-CONTAINING PROTEIN"/>
    <property type="match status" value="1"/>
</dbReference>
<organism evidence="1 2">
    <name type="scientific">Psophocarpus tetragonolobus</name>
    <name type="common">Winged bean</name>
    <name type="synonym">Dolichos tetragonolobus</name>
    <dbReference type="NCBI Taxonomy" id="3891"/>
    <lineage>
        <taxon>Eukaryota</taxon>
        <taxon>Viridiplantae</taxon>
        <taxon>Streptophyta</taxon>
        <taxon>Embryophyta</taxon>
        <taxon>Tracheophyta</taxon>
        <taxon>Spermatophyta</taxon>
        <taxon>Magnoliopsida</taxon>
        <taxon>eudicotyledons</taxon>
        <taxon>Gunneridae</taxon>
        <taxon>Pentapetalae</taxon>
        <taxon>rosids</taxon>
        <taxon>fabids</taxon>
        <taxon>Fabales</taxon>
        <taxon>Fabaceae</taxon>
        <taxon>Papilionoideae</taxon>
        <taxon>50 kb inversion clade</taxon>
        <taxon>NPAAA clade</taxon>
        <taxon>indigoferoid/millettioid clade</taxon>
        <taxon>Phaseoleae</taxon>
        <taxon>Psophocarpus</taxon>
    </lineage>
</organism>
<evidence type="ECO:0000313" key="2">
    <source>
        <dbReference type="Proteomes" id="UP001386955"/>
    </source>
</evidence>
<dbReference type="Gene3D" id="1.10.630.10">
    <property type="entry name" value="Cytochrome P450"/>
    <property type="match status" value="1"/>
</dbReference>
<evidence type="ECO:0000313" key="1">
    <source>
        <dbReference type="EMBL" id="KAK7393815.1"/>
    </source>
</evidence>
<dbReference type="EMBL" id="JAYMYS010000005">
    <property type="protein sequence ID" value="KAK7393815.1"/>
    <property type="molecule type" value="Genomic_DNA"/>
</dbReference>
<dbReference type="GO" id="GO:0016705">
    <property type="term" value="F:oxidoreductase activity, acting on paired donors, with incorporation or reduction of molecular oxygen"/>
    <property type="evidence" value="ECO:0007669"/>
    <property type="project" value="InterPro"/>
</dbReference>
<protein>
    <submittedName>
        <fullName evidence="1">Uncharacterized protein</fullName>
    </submittedName>
</protein>
<reference evidence="1 2" key="1">
    <citation type="submission" date="2024-01" db="EMBL/GenBank/DDBJ databases">
        <title>The genomes of 5 underutilized Papilionoideae crops provide insights into root nodulation and disease resistanc.</title>
        <authorList>
            <person name="Jiang F."/>
        </authorList>
    </citation>
    <scope>NUCLEOTIDE SEQUENCE [LARGE SCALE GENOMIC DNA]</scope>
    <source>
        <strain evidence="1">DUOXIRENSHENG_FW03</strain>
        <tissue evidence="1">Leaves</tissue>
    </source>
</reference>
<proteinExistence type="predicted"/>
<dbReference type="Proteomes" id="UP001386955">
    <property type="component" value="Unassembled WGS sequence"/>
</dbReference>
<comment type="caution">
    <text evidence="1">The sequence shown here is derived from an EMBL/GenBank/DDBJ whole genome shotgun (WGS) entry which is preliminary data.</text>
</comment>
<dbReference type="InterPro" id="IPR001128">
    <property type="entry name" value="Cyt_P450"/>
</dbReference>
<keyword evidence="2" id="KW-1185">Reference proteome</keyword>
<gene>
    <name evidence="1" type="ORF">VNO78_22379</name>
</gene>
<name>A0AAN9SEU7_PSOTE</name>
<dbReference type="AlphaFoldDB" id="A0AAN9SEU7"/>
<dbReference type="GO" id="GO:0004497">
    <property type="term" value="F:monooxygenase activity"/>
    <property type="evidence" value="ECO:0007669"/>
    <property type="project" value="InterPro"/>
</dbReference>
<dbReference type="PANTHER" id="PTHR35491">
    <property type="entry name" value="OS12G0638500-LIKE PROTEIN"/>
    <property type="match status" value="1"/>
</dbReference>
<accession>A0AAN9SEU7</accession>
<dbReference type="Pfam" id="PF00067">
    <property type="entry name" value="p450"/>
    <property type="match status" value="1"/>
</dbReference>